<feature type="compositionally biased region" description="Polar residues" evidence="1">
    <location>
        <begin position="1"/>
        <end position="21"/>
    </location>
</feature>
<proteinExistence type="predicted"/>
<dbReference type="OrthoDB" id="7426251at2759"/>
<keyword evidence="3" id="KW-1185">Reference proteome</keyword>
<gene>
    <name evidence="2" type="ORF">TTRE_0000810401</name>
</gene>
<feature type="region of interest" description="Disordered" evidence="1">
    <location>
        <begin position="1"/>
        <end position="23"/>
    </location>
</feature>
<evidence type="ECO:0000313" key="3">
    <source>
        <dbReference type="Proteomes" id="UP000030665"/>
    </source>
</evidence>
<organism evidence="2 3">
    <name type="scientific">Trichuris trichiura</name>
    <name type="common">Whipworm</name>
    <name type="synonym">Trichocephalus trichiurus</name>
    <dbReference type="NCBI Taxonomy" id="36087"/>
    <lineage>
        <taxon>Eukaryota</taxon>
        <taxon>Metazoa</taxon>
        <taxon>Ecdysozoa</taxon>
        <taxon>Nematoda</taxon>
        <taxon>Enoplea</taxon>
        <taxon>Dorylaimia</taxon>
        <taxon>Trichinellida</taxon>
        <taxon>Trichuridae</taxon>
        <taxon>Trichuris</taxon>
    </lineage>
</organism>
<reference evidence="2" key="1">
    <citation type="submission" date="2014-01" db="EMBL/GenBank/DDBJ databases">
        <authorList>
            <person name="Aslett M."/>
        </authorList>
    </citation>
    <scope>NUCLEOTIDE SEQUENCE</scope>
</reference>
<evidence type="ECO:0000256" key="1">
    <source>
        <dbReference type="SAM" id="MobiDB-lite"/>
    </source>
</evidence>
<name>A0A077ZJ48_TRITR</name>
<dbReference type="EMBL" id="HG806720">
    <property type="protein sequence ID" value="CDW59764.1"/>
    <property type="molecule type" value="Genomic_DNA"/>
</dbReference>
<dbReference type="AlphaFoldDB" id="A0A077ZJ48"/>
<protein>
    <submittedName>
        <fullName evidence="2">Uncharacterized protein</fullName>
    </submittedName>
</protein>
<sequence>MFLQNTASSRAPQGGADNNTDPFPLRRKVVEALGSLWQPQGTMPITPGTGCMPRLSESAYQTTTDNGDGRYNIWQSYSTLSFLRFCCKGADDWEWLIYTTRLLGTCATYRLFLDAGDRFDRPRISTLCAKLKDQNIAELRQRFYYNGNDPDEDLSIVVLNRSMQCLAEWVAASPRNSYDEDVFLRLIQIGMLLPNVDCMKEDRLTYAVNPEFVGGTFSFGPCSPRHVYPVEAMAIPVDRYIDVCRCVVSDMGEFSHDYWDKSVAVIPVRASDRGRWLIPYTFAHLTSMIFNAQTPVLSVTRGRTRLDAVPLASLCAIPGPERVLFVLVDATTRDTLFRSWRCGSSQLGVDVPVWVSSYPLPQPASLEPLFWDWLNGGSHGHDVGMAWENLAARSQAGLKPVSAITMAAELFTRKFWPKALPSQSVSDPGVVDLNTFATNDSATVRDDVSTPANANLTEHVVKRPEIEPRDQWVLFWAKPDLRTQRPYSHLALFNQENDDIAETFWHPSLPTVAPYIVELRNAPQLKLPDDTAADVDWAVVVESNYDRHFDVVPCASREAAYAFLMSRGETDTLISQVEPQEAPSCACAISMLIKRLHLFDIGGSTTAPTLNKCGRWWTETKAASERIAGQCGCPDLYLAYETDLENDSDAVAAFQPLFLCRSSPHMRTWTAEWSISKNRVTMTEMDDVERSPMLLNGHSENWFDGCCVRGGFHLHRVGSTLGFYEPDGDTPFFLSAEEMSMFVRRVACLAGGLFEVLIATHGFNAPMVMGLYEEVANYNVTNNLDALWMPTFGHICGWYANRNSWLSYGGLKFPRFLLRGDDHTYWSSVFFGLTPHYEIKILLVKLGIWSDDGWWPRDLSTLFERRGIQIDSANSCLLEMQVGESLSARNCVPRAIFFHYDGQGEWLLKEAIAFGGPWQLFDHCGFSLAWGCRSTGSPTAHIEMIRPFGVVVHPICPPRFMQVDYSVPSSALWIDTVGPGSGGCETKVSSEYLSIKSEGTLFIHSVIQLSRR</sequence>
<reference evidence="2" key="2">
    <citation type="submission" date="2014-03" db="EMBL/GenBank/DDBJ databases">
        <title>The whipworm genome and dual-species transcriptomics of an intimate host-pathogen interaction.</title>
        <authorList>
            <person name="Foth B.J."/>
            <person name="Tsai I.J."/>
            <person name="Reid A.J."/>
            <person name="Bancroft A.J."/>
            <person name="Nichol S."/>
            <person name="Tracey A."/>
            <person name="Holroyd N."/>
            <person name="Cotton J.A."/>
            <person name="Stanley E.J."/>
            <person name="Zarowiecki M."/>
            <person name="Liu J.Z."/>
            <person name="Huckvale T."/>
            <person name="Cooper P.J."/>
            <person name="Grencis R.K."/>
            <person name="Berriman M."/>
        </authorList>
    </citation>
    <scope>NUCLEOTIDE SEQUENCE [LARGE SCALE GENOMIC DNA]</scope>
</reference>
<dbReference type="Proteomes" id="UP000030665">
    <property type="component" value="Unassembled WGS sequence"/>
</dbReference>
<evidence type="ECO:0000313" key="2">
    <source>
        <dbReference type="EMBL" id="CDW59764.1"/>
    </source>
</evidence>
<accession>A0A077ZJ48</accession>